<keyword evidence="3" id="KW-0805">Transcription regulation</keyword>
<dbReference type="Gene3D" id="4.10.240.10">
    <property type="entry name" value="Zn(2)-C6 fungal-type DNA-binding domain"/>
    <property type="match status" value="1"/>
</dbReference>
<dbReference type="InterPro" id="IPR023578">
    <property type="entry name" value="Ras_GEF_dom_sf"/>
</dbReference>
<evidence type="ECO:0000256" key="5">
    <source>
        <dbReference type="ARBA" id="ARBA00023163"/>
    </source>
</evidence>
<dbReference type="SUPFAM" id="SSF57701">
    <property type="entry name" value="Zn2/Cys6 DNA-binding domain"/>
    <property type="match status" value="1"/>
</dbReference>
<evidence type="ECO:0000256" key="3">
    <source>
        <dbReference type="ARBA" id="ARBA00023015"/>
    </source>
</evidence>
<gene>
    <name evidence="9" type="ORF">BJ875DRAFT_547373</name>
</gene>
<dbReference type="Proteomes" id="UP000824998">
    <property type="component" value="Unassembled WGS sequence"/>
</dbReference>
<keyword evidence="6" id="KW-0539">Nucleus</keyword>
<evidence type="ECO:0000256" key="1">
    <source>
        <dbReference type="ARBA" id="ARBA00022723"/>
    </source>
</evidence>
<evidence type="ECO:0000256" key="4">
    <source>
        <dbReference type="ARBA" id="ARBA00023125"/>
    </source>
</evidence>
<evidence type="ECO:0000313" key="10">
    <source>
        <dbReference type="Proteomes" id="UP000824998"/>
    </source>
</evidence>
<dbReference type="PANTHER" id="PTHR47659:SF1">
    <property type="entry name" value="TRANSCRIPTION ACTIVATOR OF GLUCONEOGENESIS ERT1"/>
    <property type="match status" value="1"/>
</dbReference>
<keyword evidence="2" id="KW-0862">Zinc</keyword>
<accession>A0A9P7Y8B0</accession>
<dbReference type="AlphaFoldDB" id="A0A9P7Y8B0"/>
<evidence type="ECO:0000256" key="6">
    <source>
        <dbReference type="ARBA" id="ARBA00023242"/>
    </source>
</evidence>
<name>A0A9P7Y8B0_9HELO</name>
<dbReference type="GO" id="GO:0009267">
    <property type="term" value="P:cellular response to starvation"/>
    <property type="evidence" value="ECO:0007669"/>
    <property type="project" value="TreeGrafter"/>
</dbReference>
<dbReference type="SUPFAM" id="SSF48366">
    <property type="entry name" value="Ras GEF"/>
    <property type="match status" value="1"/>
</dbReference>
<dbReference type="GO" id="GO:0005634">
    <property type="term" value="C:nucleus"/>
    <property type="evidence" value="ECO:0007669"/>
    <property type="project" value="TreeGrafter"/>
</dbReference>
<dbReference type="GO" id="GO:0000981">
    <property type="term" value="F:DNA-binding transcription factor activity, RNA polymerase II-specific"/>
    <property type="evidence" value="ECO:0007669"/>
    <property type="project" value="InterPro"/>
</dbReference>
<reference evidence="9" key="1">
    <citation type="journal article" date="2021" name="IMA Fungus">
        <title>Genomic characterization of three marine fungi, including Emericellopsis atlantica sp. nov. with signatures of a generalist lifestyle and marine biomass degradation.</title>
        <authorList>
            <person name="Hagestad O.C."/>
            <person name="Hou L."/>
            <person name="Andersen J.H."/>
            <person name="Hansen E.H."/>
            <person name="Altermark B."/>
            <person name="Li C."/>
            <person name="Kuhnert E."/>
            <person name="Cox R.J."/>
            <person name="Crous P.W."/>
            <person name="Spatafora J.W."/>
            <person name="Lail K."/>
            <person name="Amirebrahimi M."/>
            <person name="Lipzen A."/>
            <person name="Pangilinan J."/>
            <person name="Andreopoulos W."/>
            <person name="Hayes R.D."/>
            <person name="Ng V."/>
            <person name="Grigoriev I.V."/>
            <person name="Jackson S.A."/>
            <person name="Sutton T.D.S."/>
            <person name="Dobson A.D.W."/>
            <person name="Rama T."/>
        </authorList>
    </citation>
    <scope>NUCLEOTIDE SEQUENCE</scope>
    <source>
        <strain evidence="9">TRa018bII</strain>
    </source>
</reference>
<dbReference type="InterPro" id="IPR036864">
    <property type="entry name" value="Zn2-C6_fun-type_DNA-bd_sf"/>
</dbReference>
<sequence length="511" mass="57442">MGPSQVASNIAGEMSTRFSKVPFLALVKTACGLQTNEVIELLDSVAYTQFELCNRFKVPQSKEQYRAVEAELRNRIPLAYWVVSNSIRATKPSPEPSDALASILIPIEELFNNRKLRLIPMLQGLQTLNVLHQNILDGGGWEDILSADFTFLEYINDHEPLEIARLLTNDDISCFRKFSPDDYLCPSSKLRDMRAKRSTLTHFVELYISNYTDQARHIYEITKHLIDGGNLFSGMAFLEGVHRTYKQPAELSKYWELLNTDNNYASYRRFRLASSGLPYLPPHLSMISEAKSESHKATVLSDLFQYTGFPGLLIRNEVIPGNNAELDAVTMMKGHMSENGEASGSAVIAKPELNPLRTRRKASGSKTKRKIAKPESIPPKTKRKKAKKACAACQRAHLTCEDERPCQRCTKRGIADSCQDSKRRQPKYLYDVPPEALTPILPLPSESQQPPSGQQPRMQGIQVPQVSKDAFEGAVFDPSNPPLFDFDVNFFNVAPQGMVDLDVCRWQPSAD</sequence>
<feature type="region of interest" description="Disordered" evidence="7">
    <location>
        <begin position="439"/>
        <end position="459"/>
    </location>
</feature>
<dbReference type="PANTHER" id="PTHR47659">
    <property type="entry name" value="ZN(II)2CYS6 TRANSCRIPTION FACTOR (EUROFUNG)-RELATED"/>
    <property type="match status" value="1"/>
</dbReference>
<keyword evidence="5" id="KW-0804">Transcription</keyword>
<feature type="compositionally biased region" description="Basic residues" evidence="7">
    <location>
        <begin position="357"/>
        <end position="371"/>
    </location>
</feature>
<feature type="compositionally biased region" description="Low complexity" evidence="7">
    <location>
        <begin position="443"/>
        <end position="459"/>
    </location>
</feature>
<dbReference type="InterPro" id="IPR050335">
    <property type="entry name" value="ERT1_acuK_gluconeogen_tf"/>
</dbReference>
<evidence type="ECO:0000313" key="9">
    <source>
        <dbReference type="EMBL" id="KAG9228940.1"/>
    </source>
</evidence>
<feature type="domain" description="Zn(2)-C6 fungal-type" evidence="8">
    <location>
        <begin position="389"/>
        <end position="418"/>
    </location>
</feature>
<dbReference type="GO" id="GO:0008270">
    <property type="term" value="F:zinc ion binding"/>
    <property type="evidence" value="ECO:0007669"/>
    <property type="project" value="InterPro"/>
</dbReference>
<dbReference type="GO" id="GO:0000977">
    <property type="term" value="F:RNA polymerase II transcription regulatory region sequence-specific DNA binding"/>
    <property type="evidence" value="ECO:0007669"/>
    <property type="project" value="TreeGrafter"/>
</dbReference>
<dbReference type="PROSITE" id="PS50048">
    <property type="entry name" value="ZN2_CY6_FUNGAL_2"/>
    <property type="match status" value="1"/>
</dbReference>
<evidence type="ECO:0000259" key="8">
    <source>
        <dbReference type="PROSITE" id="PS50048"/>
    </source>
</evidence>
<dbReference type="InterPro" id="IPR001138">
    <property type="entry name" value="Zn2Cys6_DnaBD"/>
</dbReference>
<keyword evidence="10" id="KW-1185">Reference proteome</keyword>
<evidence type="ECO:0000256" key="2">
    <source>
        <dbReference type="ARBA" id="ARBA00022833"/>
    </source>
</evidence>
<dbReference type="SMART" id="SM00066">
    <property type="entry name" value="GAL4"/>
    <property type="match status" value="1"/>
</dbReference>
<comment type="caution">
    <text evidence="9">The sequence shown here is derived from an EMBL/GenBank/DDBJ whole genome shotgun (WGS) entry which is preliminary data.</text>
</comment>
<feature type="region of interest" description="Disordered" evidence="7">
    <location>
        <begin position="357"/>
        <end position="385"/>
    </location>
</feature>
<protein>
    <recommendedName>
        <fullName evidence="8">Zn(2)-C6 fungal-type domain-containing protein</fullName>
    </recommendedName>
</protein>
<organism evidence="9 10">
    <name type="scientific">Amylocarpus encephaloides</name>
    <dbReference type="NCBI Taxonomy" id="45428"/>
    <lineage>
        <taxon>Eukaryota</taxon>
        <taxon>Fungi</taxon>
        <taxon>Dikarya</taxon>
        <taxon>Ascomycota</taxon>
        <taxon>Pezizomycotina</taxon>
        <taxon>Leotiomycetes</taxon>
        <taxon>Helotiales</taxon>
        <taxon>Helotiales incertae sedis</taxon>
        <taxon>Amylocarpus</taxon>
    </lineage>
</organism>
<dbReference type="EMBL" id="MU251839">
    <property type="protein sequence ID" value="KAG9228940.1"/>
    <property type="molecule type" value="Genomic_DNA"/>
</dbReference>
<evidence type="ECO:0000256" key="7">
    <source>
        <dbReference type="SAM" id="MobiDB-lite"/>
    </source>
</evidence>
<dbReference type="OrthoDB" id="3551356at2759"/>
<proteinExistence type="predicted"/>
<keyword evidence="4" id="KW-0238">DNA-binding</keyword>
<keyword evidence="1" id="KW-0479">Metal-binding</keyword>